<dbReference type="AlphaFoldDB" id="A0A1I7WMK4"/>
<proteinExistence type="predicted"/>
<reference evidence="2" key="1">
    <citation type="submission" date="2016-11" db="UniProtKB">
        <authorList>
            <consortium name="WormBaseParasite"/>
        </authorList>
    </citation>
    <scope>IDENTIFICATION</scope>
</reference>
<organism evidence="1 2">
    <name type="scientific">Heterorhabditis bacteriophora</name>
    <name type="common">Entomopathogenic nematode worm</name>
    <dbReference type="NCBI Taxonomy" id="37862"/>
    <lineage>
        <taxon>Eukaryota</taxon>
        <taxon>Metazoa</taxon>
        <taxon>Ecdysozoa</taxon>
        <taxon>Nematoda</taxon>
        <taxon>Chromadorea</taxon>
        <taxon>Rhabditida</taxon>
        <taxon>Rhabditina</taxon>
        <taxon>Rhabditomorpha</taxon>
        <taxon>Strongyloidea</taxon>
        <taxon>Heterorhabditidae</taxon>
        <taxon>Heterorhabditis</taxon>
    </lineage>
</organism>
<keyword evidence="1" id="KW-1185">Reference proteome</keyword>
<accession>A0A1I7WMK4</accession>
<dbReference type="Proteomes" id="UP000095283">
    <property type="component" value="Unplaced"/>
</dbReference>
<protein>
    <submittedName>
        <fullName evidence="2">Uncharacterized protein</fullName>
    </submittedName>
</protein>
<evidence type="ECO:0000313" key="1">
    <source>
        <dbReference type="Proteomes" id="UP000095283"/>
    </source>
</evidence>
<dbReference type="WBParaSite" id="Hba_06376">
    <property type="protein sequence ID" value="Hba_06376"/>
    <property type="gene ID" value="Hba_06376"/>
</dbReference>
<sequence>MERREPTVTTVPVLSSDAGVQANIHLTTIPSPSKVPVNNFPQFNYHFMLFTFLYRPLQQPLPLMEPLLTPIAPNILQQLKETNLTKVVGVQDKLMICCHQRDCIL</sequence>
<evidence type="ECO:0000313" key="2">
    <source>
        <dbReference type="WBParaSite" id="Hba_06376"/>
    </source>
</evidence>
<name>A0A1I7WMK4_HETBA</name>